<evidence type="ECO:0000256" key="1">
    <source>
        <dbReference type="ARBA" id="ARBA00000382"/>
    </source>
</evidence>
<dbReference type="SUPFAM" id="SSF51445">
    <property type="entry name" value="(Trans)glycosidases"/>
    <property type="match status" value="1"/>
</dbReference>
<dbReference type="EMBL" id="CM001886">
    <property type="protein sequence ID" value="EOY16164.1"/>
    <property type="molecule type" value="Genomic_DNA"/>
</dbReference>
<keyword evidence="5 7" id="KW-0326">Glycosidase</keyword>
<gene>
    <name evidence="8" type="ORF">TCM_035012</name>
</gene>
<dbReference type="EC" id="3.2.1.39" evidence="3"/>
<dbReference type="InterPro" id="IPR017853">
    <property type="entry name" value="GH"/>
</dbReference>
<dbReference type="Proteomes" id="UP000026915">
    <property type="component" value="Chromosome 8"/>
</dbReference>
<name>A0A061FNU9_THECC</name>
<sequence length="355" mass="38928">MKTQFIFSYYLVNRRVYEVTVLLHKEGYAHGQEKTGKYMNEDARNIGVCYGLNGNNLPSPTDVINLYKRSQIDNIRIYEPHPEVLQALRGSGLSVAIGPRNEDIASFAASQDAANAWVNTNIVPYKNDVSFKWINIGNEVIPGPLGANVPAAMNNIRNALSSVGLTGVKVTTVLAGTALGASFPPSAGVFASDITETITSIAGILAQEDAPLMVNVYPYFAYSSDPTHISAEYAFFTSTSAVVSDGRLQYFNLFDAVCDAFNAALEKINFANVKLAVAETGWPTGGNPPLSSVANAQTYNRNLMNHVMQNGTPRRPGHLMEAFFFEMFNENLKENAVEQNFGFFFPSTEPVYPFW</sequence>
<reference evidence="8 9" key="1">
    <citation type="journal article" date="2013" name="Genome Biol.">
        <title>The genome sequence of the most widely cultivated cacao type and its use to identify candidate genes regulating pod color.</title>
        <authorList>
            <person name="Motamayor J.C."/>
            <person name="Mockaitis K."/>
            <person name="Schmutz J."/>
            <person name="Haiminen N."/>
            <person name="Iii D.L."/>
            <person name="Cornejo O."/>
            <person name="Findley S.D."/>
            <person name="Zheng P."/>
            <person name="Utro F."/>
            <person name="Royaert S."/>
            <person name="Saski C."/>
            <person name="Jenkins J."/>
            <person name="Podicheti R."/>
            <person name="Zhao M."/>
            <person name="Scheffler B.E."/>
            <person name="Stack J.C."/>
            <person name="Feltus F.A."/>
            <person name="Mustiga G.M."/>
            <person name="Amores F."/>
            <person name="Phillips W."/>
            <person name="Marelli J.P."/>
            <person name="May G.D."/>
            <person name="Shapiro H."/>
            <person name="Ma J."/>
            <person name="Bustamante C.D."/>
            <person name="Schnell R.J."/>
            <person name="Main D."/>
            <person name="Gilbert D."/>
            <person name="Parida L."/>
            <person name="Kuhn D.N."/>
        </authorList>
    </citation>
    <scope>NUCLEOTIDE SEQUENCE [LARGE SCALE GENOMIC DNA]</scope>
    <source>
        <strain evidence="9">cv. Matina 1-6</strain>
    </source>
</reference>
<dbReference type="PANTHER" id="PTHR32227">
    <property type="entry name" value="GLUCAN ENDO-1,3-BETA-GLUCOSIDASE BG1-RELATED-RELATED"/>
    <property type="match status" value="1"/>
</dbReference>
<accession>A0A061FNU9</accession>
<comment type="similarity">
    <text evidence="2 6">Belongs to the glycosyl hydrolase 17 family.</text>
</comment>
<dbReference type="STRING" id="3641.A0A061FNU9"/>
<dbReference type="Pfam" id="PF00332">
    <property type="entry name" value="Glyco_hydro_17"/>
    <property type="match status" value="1"/>
</dbReference>
<dbReference type="GO" id="GO:0042973">
    <property type="term" value="F:glucan endo-1,3-beta-D-glucosidase activity"/>
    <property type="evidence" value="ECO:0007669"/>
    <property type="project" value="UniProtKB-EC"/>
</dbReference>
<dbReference type="Gene3D" id="3.20.20.80">
    <property type="entry name" value="Glycosidases"/>
    <property type="match status" value="1"/>
</dbReference>
<organism evidence="8 9">
    <name type="scientific">Theobroma cacao</name>
    <name type="common">Cacao</name>
    <name type="synonym">Cocoa</name>
    <dbReference type="NCBI Taxonomy" id="3641"/>
    <lineage>
        <taxon>Eukaryota</taxon>
        <taxon>Viridiplantae</taxon>
        <taxon>Streptophyta</taxon>
        <taxon>Embryophyta</taxon>
        <taxon>Tracheophyta</taxon>
        <taxon>Spermatophyta</taxon>
        <taxon>Magnoliopsida</taxon>
        <taxon>eudicotyledons</taxon>
        <taxon>Gunneridae</taxon>
        <taxon>Pentapetalae</taxon>
        <taxon>rosids</taxon>
        <taxon>malvids</taxon>
        <taxon>Malvales</taxon>
        <taxon>Malvaceae</taxon>
        <taxon>Byttnerioideae</taxon>
        <taxon>Theobroma</taxon>
    </lineage>
</organism>
<dbReference type="eggNOG" id="ENOG502QVKW">
    <property type="taxonomic scope" value="Eukaryota"/>
</dbReference>
<dbReference type="FunCoup" id="A0A061FNU9">
    <property type="interactions" value="5"/>
</dbReference>
<protein>
    <recommendedName>
        <fullName evidence="3">glucan endo-1,3-beta-D-glucosidase</fullName>
        <ecNumber evidence="3">3.2.1.39</ecNumber>
    </recommendedName>
</protein>
<dbReference type="FunFam" id="3.20.20.80:FF:000010">
    <property type="entry name" value="glucan endo-1,3-beta-glucosidase, basic"/>
    <property type="match status" value="1"/>
</dbReference>
<dbReference type="InterPro" id="IPR044965">
    <property type="entry name" value="Glyco_hydro_17_plant"/>
</dbReference>
<evidence type="ECO:0000256" key="7">
    <source>
        <dbReference type="RuleBase" id="RU004336"/>
    </source>
</evidence>
<dbReference type="AlphaFoldDB" id="A0A061FNU9"/>
<dbReference type="OMA" id="AIKWITI"/>
<evidence type="ECO:0000313" key="9">
    <source>
        <dbReference type="Proteomes" id="UP000026915"/>
    </source>
</evidence>
<dbReference type="Gramene" id="EOY16164">
    <property type="protein sequence ID" value="EOY16164"/>
    <property type="gene ID" value="TCM_035012"/>
</dbReference>
<evidence type="ECO:0000256" key="6">
    <source>
        <dbReference type="RuleBase" id="RU004335"/>
    </source>
</evidence>
<dbReference type="GO" id="GO:0005975">
    <property type="term" value="P:carbohydrate metabolic process"/>
    <property type="evidence" value="ECO:0007669"/>
    <property type="project" value="InterPro"/>
</dbReference>
<evidence type="ECO:0000256" key="3">
    <source>
        <dbReference type="ARBA" id="ARBA00012780"/>
    </source>
</evidence>
<evidence type="ECO:0000313" key="8">
    <source>
        <dbReference type="EMBL" id="EOY16164.1"/>
    </source>
</evidence>
<proteinExistence type="inferred from homology"/>
<evidence type="ECO:0000256" key="2">
    <source>
        <dbReference type="ARBA" id="ARBA00008773"/>
    </source>
</evidence>
<dbReference type="PROSITE" id="PS00587">
    <property type="entry name" value="GLYCOSYL_HYDROL_F17"/>
    <property type="match status" value="1"/>
</dbReference>
<dbReference type="InParanoid" id="A0A061FNU9"/>
<evidence type="ECO:0000256" key="5">
    <source>
        <dbReference type="ARBA" id="ARBA00023295"/>
    </source>
</evidence>
<evidence type="ECO:0000256" key="4">
    <source>
        <dbReference type="ARBA" id="ARBA00022801"/>
    </source>
</evidence>
<comment type="catalytic activity">
    <reaction evidence="1">
        <text>Hydrolysis of (1-&gt;3)-beta-D-glucosidic linkages in (1-&gt;3)-beta-D-glucans.</text>
        <dbReference type="EC" id="3.2.1.39"/>
    </reaction>
</comment>
<keyword evidence="4 7" id="KW-0378">Hydrolase</keyword>
<dbReference type="InterPro" id="IPR000490">
    <property type="entry name" value="Glyco_hydro_17"/>
</dbReference>
<keyword evidence="9" id="KW-1185">Reference proteome</keyword>